<dbReference type="Pfam" id="PF02682">
    <property type="entry name" value="CT_C_D"/>
    <property type="match status" value="1"/>
</dbReference>
<evidence type="ECO:0000313" key="6">
    <source>
        <dbReference type="Proteomes" id="UP000223913"/>
    </source>
</evidence>
<accession>A0A2D0N9W3</accession>
<evidence type="ECO:0000256" key="2">
    <source>
        <dbReference type="ARBA" id="ARBA00022801"/>
    </source>
</evidence>
<evidence type="ECO:0000259" key="4">
    <source>
        <dbReference type="SMART" id="SM00796"/>
    </source>
</evidence>
<name>A0A2D0N9W3_FLAN2</name>
<comment type="caution">
    <text evidence="5">The sequence shown here is derived from an EMBL/GenBank/DDBJ whole genome shotgun (WGS) entry which is preliminary data.</text>
</comment>
<evidence type="ECO:0000313" key="5">
    <source>
        <dbReference type="EMBL" id="PHN05311.1"/>
    </source>
</evidence>
<dbReference type="EMBL" id="PDUD01000022">
    <property type="protein sequence ID" value="PHN05311.1"/>
    <property type="molecule type" value="Genomic_DNA"/>
</dbReference>
<dbReference type="GO" id="GO:0005524">
    <property type="term" value="F:ATP binding"/>
    <property type="evidence" value="ECO:0007669"/>
    <property type="project" value="UniProtKB-KW"/>
</dbReference>
<organism evidence="5 6">
    <name type="scientific">Flavilitoribacter nigricans (strain ATCC 23147 / DSM 23189 / NBRC 102662 / NCIMB 1420 / SS-2)</name>
    <name type="common">Lewinella nigricans</name>
    <dbReference type="NCBI Taxonomy" id="1122177"/>
    <lineage>
        <taxon>Bacteria</taxon>
        <taxon>Pseudomonadati</taxon>
        <taxon>Bacteroidota</taxon>
        <taxon>Saprospiria</taxon>
        <taxon>Saprospirales</taxon>
        <taxon>Lewinellaceae</taxon>
        <taxon>Flavilitoribacter</taxon>
    </lineage>
</organism>
<evidence type="ECO:0000256" key="1">
    <source>
        <dbReference type="ARBA" id="ARBA00022741"/>
    </source>
</evidence>
<dbReference type="Gene3D" id="3.30.1360.40">
    <property type="match status" value="1"/>
</dbReference>
<dbReference type="OrthoDB" id="9778567at2"/>
<feature type="domain" description="Carboxyltransferase" evidence="4">
    <location>
        <begin position="3"/>
        <end position="206"/>
    </location>
</feature>
<dbReference type="SMART" id="SM00796">
    <property type="entry name" value="AHS1"/>
    <property type="match status" value="1"/>
</dbReference>
<proteinExistence type="predicted"/>
<dbReference type="GO" id="GO:0016787">
    <property type="term" value="F:hydrolase activity"/>
    <property type="evidence" value="ECO:0007669"/>
    <property type="project" value="UniProtKB-KW"/>
</dbReference>
<dbReference type="SUPFAM" id="SSF50891">
    <property type="entry name" value="Cyclophilin-like"/>
    <property type="match status" value="1"/>
</dbReference>
<dbReference type="InterPro" id="IPR003833">
    <property type="entry name" value="CT_C_D"/>
</dbReference>
<dbReference type="AlphaFoldDB" id="A0A2D0N9W3"/>
<keyword evidence="2 5" id="KW-0378">Hydrolase</keyword>
<dbReference type="RefSeq" id="WP_099151362.1">
    <property type="nucleotide sequence ID" value="NZ_PDUD01000022.1"/>
</dbReference>
<dbReference type="PANTHER" id="PTHR34698">
    <property type="entry name" value="5-OXOPROLINASE SUBUNIT B"/>
    <property type="match status" value="1"/>
</dbReference>
<keyword evidence="6" id="KW-1185">Reference proteome</keyword>
<protein>
    <submittedName>
        <fullName evidence="5">Allophanate hydrolase</fullName>
    </submittedName>
</protein>
<dbReference type="NCBIfam" id="TIGR00370">
    <property type="entry name" value="5-oxoprolinase subunit PxpB"/>
    <property type="match status" value="1"/>
</dbReference>
<sequence length="229" mass="25655">MKIHFHTYGDRALLIRWEQRIDPAINTDVVRLDRAIAAAKIEGIQFSIPAYCSLTVGFHPDRITYEQLCDQIQSIRSKSSDPVAATPTNRQVEIPVCYEGAFAPDLEWMCQRTGLDPSHIIQLHTGTLFRVYMLGFMPGFPYLGSLPSVLEAPRKETPRLRVPAGSVALAGLQTGIYPIESPGGWQIIGRTPLQVFDPSREEPFLLRAGDEVQFKAIGSDEYEELKNKL</sequence>
<dbReference type="Proteomes" id="UP000223913">
    <property type="component" value="Unassembled WGS sequence"/>
</dbReference>
<gene>
    <name evidence="5" type="ORF">CRP01_17495</name>
</gene>
<dbReference type="SUPFAM" id="SSF160467">
    <property type="entry name" value="PH0987 N-terminal domain-like"/>
    <property type="match status" value="1"/>
</dbReference>
<keyword evidence="3" id="KW-0067">ATP-binding</keyword>
<dbReference type="PANTHER" id="PTHR34698:SF2">
    <property type="entry name" value="5-OXOPROLINASE SUBUNIT B"/>
    <property type="match status" value="1"/>
</dbReference>
<keyword evidence="1" id="KW-0547">Nucleotide-binding</keyword>
<dbReference type="Gene3D" id="2.40.100.10">
    <property type="entry name" value="Cyclophilin-like"/>
    <property type="match status" value="1"/>
</dbReference>
<evidence type="ECO:0000256" key="3">
    <source>
        <dbReference type="ARBA" id="ARBA00022840"/>
    </source>
</evidence>
<dbReference type="InterPro" id="IPR010016">
    <property type="entry name" value="PxpB"/>
</dbReference>
<reference evidence="5 6" key="1">
    <citation type="submission" date="2017-10" db="EMBL/GenBank/DDBJ databases">
        <title>The draft genome sequence of Lewinella nigricans NBRC 102662.</title>
        <authorList>
            <person name="Wang K."/>
        </authorList>
    </citation>
    <scope>NUCLEOTIDE SEQUENCE [LARGE SCALE GENOMIC DNA]</scope>
    <source>
        <strain evidence="5 6">NBRC 102662</strain>
    </source>
</reference>
<dbReference type="InterPro" id="IPR029000">
    <property type="entry name" value="Cyclophilin-like_dom_sf"/>
</dbReference>